<dbReference type="STRING" id="398673.A0A2P4Z6S2"/>
<accession>A0A2P4Z6S2</accession>
<proteinExistence type="predicted"/>
<dbReference type="AlphaFoldDB" id="A0A2P4Z6S2"/>
<dbReference type="Proteomes" id="UP000054821">
    <property type="component" value="Unassembled WGS sequence"/>
</dbReference>
<comment type="caution">
    <text evidence="1">The sequence shown here is derived from an EMBL/GenBank/DDBJ whole genome shotgun (WGS) entry which is preliminary data.</text>
</comment>
<dbReference type="RefSeq" id="XP_018664862.2">
    <property type="nucleotide sequence ID" value="XM_018802037.2"/>
</dbReference>
<evidence type="ECO:0000313" key="2">
    <source>
        <dbReference type="Proteomes" id="UP000054821"/>
    </source>
</evidence>
<evidence type="ECO:0000313" key="1">
    <source>
        <dbReference type="EMBL" id="PON19987.1"/>
    </source>
</evidence>
<reference evidence="1 2" key="1">
    <citation type="journal article" date="2016" name="Genome Announc.">
        <title>Draft Whole-Genome Sequence of Trichoderma gamsii T6085, a Promising Biocontrol Agent of Fusarium Head Blight on Wheat.</title>
        <authorList>
            <person name="Baroncelli R."/>
            <person name="Zapparata A."/>
            <person name="Piaggeschi G."/>
            <person name="Sarrocco S."/>
            <person name="Vannacci G."/>
        </authorList>
    </citation>
    <scope>NUCLEOTIDE SEQUENCE [LARGE SCALE GENOMIC DNA]</scope>
    <source>
        <strain evidence="1 2">T6085</strain>
    </source>
</reference>
<gene>
    <name evidence="1" type="ORF">TGAM01_v211147</name>
</gene>
<protein>
    <submittedName>
        <fullName evidence="1">Uncharacterized protein</fullName>
    </submittedName>
</protein>
<keyword evidence="2" id="KW-1185">Reference proteome</keyword>
<name>A0A2P4Z6S2_9HYPO</name>
<dbReference type="EMBL" id="JPDN02000107">
    <property type="protein sequence ID" value="PON19987.1"/>
    <property type="molecule type" value="Genomic_DNA"/>
</dbReference>
<sequence length="338" mass="37815">MSETKPRLVWVGSKADEYEQEGYLHPDLDRLLNVPGTRGYIGRGLHFVRGNRLRGRKENADTINIWYLDPDVPVTNLTTNQTVHGTQPTLIGDTWGETIFKGPMVIVVKEGSAFDPRRIKDVTLTAYRDAIDFLGYYIETNGSMIDGIGAETMLAQRVIAESRAGKTTGWRINCRHDRVARGLGDMMSVAVPRAHPLFRLEGDDPLDIPGVLGFEWVMKVYDRGGKDETGLENEMARLLLPRATARDGKWEGIRNWINSPAIGSVLLVERQGREEIKSEVVKGICILIRDVVVPLMTEERALRSDGRREIVDAVRAEGKNRSLFDAIGARALGWSYEG</sequence>
<organism evidence="1 2">
    <name type="scientific">Trichoderma gamsii</name>
    <dbReference type="NCBI Taxonomy" id="398673"/>
    <lineage>
        <taxon>Eukaryota</taxon>
        <taxon>Fungi</taxon>
        <taxon>Dikarya</taxon>
        <taxon>Ascomycota</taxon>
        <taxon>Pezizomycotina</taxon>
        <taxon>Sordariomycetes</taxon>
        <taxon>Hypocreomycetidae</taxon>
        <taxon>Hypocreales</taxon>
        <taxon>Hypocreaceae</taxon>
        <taxon>Trichoderma</taxon>
    </lineage>
</organism>
<dbReference type="GeneID" id="29982120"/>